<organism evidence="2 3">
    <name type="scientific">Actinomadura rudentiformis</name>
    <dbReference type="NCBI Taxonomy" id="359158"/>
    <lineage>
        <taxon>Bacteria</taxon>
        <taxon>Bacillati</taxon>
        <taxon>Actinomycetota</taxon>
        <taxon>Actinomycetes</taxon>
        <taxon>Streptosporangiales</taxon>
        <taxon>Thermomonosporaceae</taxon>
        <taxon>Actinomadura</taxon>
    </lineage>
</organism>
<feature type="chain" id="PRO_5038786735" description="PA domain-containing protein" evidence="1">
    <location>
        <begin position="25"/>
        <end position="831"/>
    </location>
</feature>
<comment type="caution">
    <text evidence="2">The sequence shown here is derived from an EMBL/GenBank/DDBJ whole genome shotgun (WGS) entry which is preliminary data.</text>
</comment>
<reference evidence="2 3" key="1">
    <citation type="submission" date="2019-09" db="EMBL/GenBank/DDBJ databases">
        <title>Actinomadura physcomitrii sp. nov., a novel actinomycete isolated from moss [Physcomitrium sphaericum (Ludw) Fuernr].</title>
        <authorList>
            <person name="Zhuang X."/>
            <person name="Liu C."/>
        </authorList>
    </citation>
    <scope>NUCLEOTIDE SEQUENCE [LARGE SCALE GENOMIC DNA]</scope>
    <source>
        <strain evidence="2 3">HMC1</strain>
    </source>
</reference>
<dbReference type="RefSeq" id="WP_151560035.1">
    <property type="nucleotide sequence ID" value="NZ_WBMT01000004.1"/>
</dbReference>
<name>A0A6H9YWC7_9ACTN</name>
<dbReference type="EMBL" id="WBMT01000004">
    <property type="protein sequence ID" value="KAB2350287.1"/>
    <property type="molecule type" value="Genomic_DNA"/>
</dbReference>
<keyword evidence="1" id="KW-0732">Signal</keyword>
<dbReference type="OrthoDB" id="614750at2"/>
<dbReference type="AlphaFoldDB" id="A0A6H9YWC7"/>
<evidence type="ECO:0000256" key="1">
    <source>
        <dbReference type="SAM" id="SignalP"/>
    </source>
</evidence>
<sequence length="831" mass="89028">MRWKSRPFLAMPMSAVLAASVVPAVDAAASAERPGKVSALGLAPAPVAATRTITLITGDRVQVRNGSVSVLPGPGRANVGFLQQQAGSHVVVLPMDAAPLVTKGRLDRRLFDVGRLLNSGYDDARAAALPLSVTGSAAARLPGIKTTGRDSVSLAKKSATPFWHALRATPGDVKVRLAGVVPSSPKRRQGQPGAQAEHGVKVDLLDRNGRPPSSDEVGEWSAYSLDDPWGIYGGRPGETLQLPAGRYMVAGFISTDRPGNANPAVAGMVDTEVVVDRDRTITFDARKARRVEVNADRPSARKTSWIVGLLAKAAPNPDYTYFRWNVNMPFGAQMYASATAPSPRFAFTAQATYQEPLLRLETGGAQPFPVDVHYSDLGYGDGPRLEGTNRLSAVYGGSGTPGELHDVAGKLVVLDLPPADDLQTPERVRNVAEAGGRAVLLVRDTVGPDLEGELALPTAVTLVPEGARLRDLAKTGPVPVTTHGIKVSPYQYNLYYPTVGRLPARPVYTAREQDLAAVRVRYRGAGGDLPSSLLTETVGFGNTSGGWFVPVPAPTTRTEYFSTGSRFTRVVINPYDDGRPLIQTETRTYRPGERREETMYKGVMGPSFATPPRDEDRPGRPAWAYREGDRVDVAIQAFSDTEPGHYGHGEPYAPGCTTGSARLLRDGKPVGESDLPAAGAFTAPPEAGAYRLDIEAACDHPDWKLSTRVTSSWTFRSAHASRPTALPLMAVRFLPELDDVNQAPAGKPFTFPVRVEHQPGSTSARVTSLTIESSTDEGQQWQPVRIRQSGDHWVAELHNPPKGKVSLRATAKDASGNTVTQTIENAYAVTS</sequence>
<accession>A0A6H9YWC7</accession>
<dbReference type="Proteomes" id="UP000468735">
    <property type="component" value="Unassembled WGS sequence"/>
</dbReference>
<evidence type="ECO:0008006" key="4">
    <source>
        <dbReference type="Google" id="ProtNLM"/>
    </source>
</evidence>
<protein>
    <recommendedName>
        <fullName evidence="4">PA domain-containing protein</fullName>
    </recommendedName>
</protein>
<evidence type="ECO:0000313" key="2">
    <source>
        <dbReference type="EMBL" id="KAB2350287.1"/>
    </source>
</evidence>
<evidence type="ECO:0000313" key="3">
    <source>
        <dbReference type="Proteomes" id="UP000468735"/>
    </source>
</evidence>
<keyword evidence="3" id="KW-1185">Reference proteome</keyword>
<gene>
    <name evidence="2" type="ORF">F8566_10940</name>
</gene>
<feature type="signal peptide" evidence="1">
    <location>
        <begin position="1"/>
        <end position="24"/>
    </location>
</feature>
<proteinExistence type="predicted"/>